<dbReference type="InterPro" id="IPR014729">
    <property type="entry name" value="Rossmann-like_a/b/a_fold"/>
</dbReference>
<sequence>MIKLCITPYRNSAWQWTGDRYVTVDEGNRVEPFRHPMVEHLAVDDGRRCLIVVRERVADRNVCEPSVRHISPAVYDEAKTALAHWPADYVAVEVTGDEPVRVTAGPCRTTPLYLAHDEVRLYGSWDMAELRAHARQINVREAARLLLYRPRYSHDTLFDGIHRLTERSTAHFGGHLYLRYPEPALHTGPRELTPGADVLGAFAQALDGALDVRPLDAQHTVFHLTGGFDSGTAALRAAQRYPGKLNTAALLIAGPGRAQQVRRRREMRAAVPFGPLDDVVDATVELPLHPACARVRGEPISPYEEPLHHPFTVMAARIAEHGAHTVATGLGGDEMVALSQAEHPHRASGRMEDGEGLPWIGHRVGEVADFSDVGIAPPAPVNSMTLLSLETSAPVLLRAGLWPLHPFADPGMVALGEALPMDWRALKQLQRRRLAALGLSRDVVWPAERESFAEVVATSLITYGKPLLKQILSTGSPLFDTGLIDPDGLARGMQALDHGRYEERRDSQLIEVIHLHQAATAFL</sequence>
<organism evidence="1 2">
    <name type="scientific">Streptomyces typhae</name>
    <dbReference type="NCBI Taxonomy" id="2681492"/>
    <lineage>
        <taxon>Bacteria</taxon>
        <taxon>Bacillati</taxon>
        <taxon>Actinomycetota</taxon>
        <taxon>Actinomycetes</taxon>
        <taxon>Kitasatosporales</taxon>
        <taxon>Streptomycetaceae</taxon>
        <taxon>Streptomyces</taxon>
    </lineage>
</organism>
<protein>
    <submittedName>
        <fullName evidence="1">Asparagine synthase</fullName>
    </submittedName>
</protein>
<evidence type="ECO:0000313" key="2">
    <source>
        <dbReference type="Proteomes" id="UP000483802"/>
    </source>
</evidence>
<dbReference type="EMBL" id="WPNZ01000031">
    <property type="protein sequence ID" value="MVO90219.1"/>
    <property type="molecule type" value="Genomic_DNA"/>
</dbReference>
<comment type="caution">
    <text evidence="1">The sequence shown here is derived from an EMBL/GenBank/DDBJ whole genome shotgun (WGS) entry which is preliminary data.</text>
</comment>
<reference evidence="1 2" key="1">
    <citation type="submission" date="2019-11" db="EMBL/GenBank/DDBJ databases">
        <title>Streptomyces typhae sp. nov., a novel endophytic actinomycete isolated from the root of cattail pollen (Typha angustifolia L.).</title>
        <authorList>
            <person name="Peng C."/>
        </authorList>
    </citation>
    <scope>NUCLEOTIDE SEQUENCE [LARGE SCALE GENOMIC DNA]</scope>
    <source>
        <strain evidence="2">p1417</strain>
    </source>
</reference>
<gene>
    <name evidence="1" type="ORF">GPA10_37090</name>
</gene>
<dbReference type="Proteomes" id="UP000483802">
    <property type="component" value="Unassembled WGS sequence"/>
</dbReference>
<dbReference type="AlphaFoldDB" id="A0A6L6XAB2"/>
<dbReference type="Gene3D" id="3.40.50.620">
    <property type="entry name" value="HUPs"/>
    <property type="match status" value="1"/>
</dbReference>
<evidence type="ECO:0000313" key="1">
    <source>
        <dbReference type="EMBL" id="MVO90219.1"/>
    </source>
</evidence>
<proteinExistence type="predicted"/>
<accession>A0A6L6XAB2</accession>
<keyword evidence="2" id="KW-1185">Reference proteome</keyword>
<name>A0A6L6XAB2_9ACTN</name>
<dbReference type="SUPFAM" id="SSF52402">
    <property type="entry name" value="Adenine nucleotide alpha hydrolases-like"/>
    <property type="match status" value="1"/>
</dbReference>